<evidence type="ECO:0000313" key="4">
    <source>
        <dbReference type="Proteomes" id="UP000005459"/>
    </source>
</evidence>
<gene>
    <name evidence="3" type="ORF">ThimaDRAFT_3994</name>
</gene>
<dbReference type="eggNOG" id="COG2951">
    <property type="taxonomic scope" value="Bacteria"/>
</dbReference>
<dbReference type="Proteomes" id="UP000005459">
    <property type="component" value="Unassembled WGS sequence"/>
</dbReference>
<dbReference type="FunFam" id="1.10.8.350:FF:000001">
    <property type="entry name" value="Lytic murein transglycosylase B"/>
    <property type="match status" value="1"/>
</dbReference>
<dbReference type="InterPro" id="IPR011757">
    <property type="entry name" value="Lytic_transglycosylase_MltB"/>
</dbReference>
<sequence>MTEAAAQSPRAASGFGTTNEVWPMMIAHRFLFAAGVLLAASHPHAEPAGYAAEAEIFAREMVERHGFDPAALQGVLSDARYSQAIVDAMDRPYEAKPWRDYRALFVTPERIAGGVTFLRSNRVLLARAEADYGVPPQIIVAIIGVETNYGANMGKHRVIDALTTLGFAYPRRAEFFRRELEAFLLLGRQEQLDPLRVVGSYAGAMGKPQFISSSYRRYAVDFDGDGRRDLWDSNADVVGSVANYFKEHGWRAGEPVAFGARLTSGVPVGITPIEKTPAPPETTAGALRAAGVEWNEPLPAEASASLIRLDGVEDEYWIGLENFYAITRYNHSNLYAMAVYQLSEAIRGAEQAALVQP</sequence>
<dbReference type="CDD" id="cd13399">
    <property type="entry name" value="Slt35-like"/>
    <property type="match status" value="1"/>
</dbReference>
<evidence type="ECO:0000256" key="1">
    <source>
        <dbReference type="PIRSR" id="PIRSR611757-1"/>
    </source>
</evidence>
<dbReference type="Gene3D" id="1.10.8.350">
    <property type="entry name" value="Bacterial muramidase"/>
    <property type="match status" value="1"/>
</dbReference>
<dbReference type="STRING" id="768671.ThimaDRAFT_3994"/>
<dbReference type="AlphaFoldDB" id="F9UGE1"/>
<dbReference type="EMBL" id="AFWV01000015">
    <property type="protein sequence ID" value="EGV16624.1"/>
    <property type="molecule type" value="Genomic_DNA"/>
</dbReference>
<dbReference type="PANTHER" id="PTHR30163">
    <property type="entry name" value="MEMBRANE-BOUND LYTIC MUREIN TRANSGLYCOSYLASE B"/>
    <property type="match status" value="1"/>
</dbReference>
<reference evidence="3 4" key="1">
    <citation type="submission" date="2011-06" db="EMBL/GenBank/DDBJ databases">
        <title>The draft genome of Thiocapsa marina 5811.</title>
        <authorList>
            <consortium name="US DOE Joint Genome Institute (JGI-PGF)"/>
            <person name="Lucas S."/>
            <person name="Han J."/>
            <person name="Cheng J.-F."/>
            <person name="Goodwin L."/>
            <person name="Pitluck S."/>
            <person name="Peters L."/>
            <person name="Land M.L."/>
            <person name="Hauser L."/>
            <person name="Vogl K."/>
            <person name="Liu Z."/>
            <person name="Imhoff J."/>
            <person name="Thiel V."/>
            <person name="Frigaard N.-U."/>
            <person name="Bryant D."/>
            <person name="Woyke T.J."/>
        </authorList>
    </citation>
    <scope>NUCLEOTIDE SEQUENCE [LARGE SCALE GENOMIC DNA]</scope>
    <source>
        <strain evidence="3 4">5811</strain>
    </source>
</reference>
<dbReference type="PANTHER" id="PTHR30163:SF9">
    <property type="entry name" value="MEMBRANE-BOUND LYTIC MUREIN TRANSGLYCOSYLASE B"/>
    <property type="match status" value="1"/>
</dbReference>
<dbReference type="NCBIfam" id="TIGR02282">
    <property type="entry name" value="MltB"/>
    <property type="match status" value="1"/>
</dbReference>
<keyword evidence="4" id="KW-1185">Reference proteome</keyword>
<accession>F9UGE1</accession>
<protein>
    <submittedName>
        <fullName evidence="3">Lytic murein transglycosylase B</fullName>
    </submittedName>
</protein>
<dbReference type="InterPro" id="IPR043426">
    <property type="entry name" value="MltB-like"/>
</dbReference>
<dbReference type="InterPro" id="IPR031304">
    <property type="entry name" value="SLT_2"/>
</dbReference>
<evidence type="ECO:0000313" key="3">
    <source>
        <dbReference type="EMBL" id="EGV16624.1"/>
    </source>
</evidence>
<organism evidence="3 4">
    <name type="scientific">Thiocapsa marina 5811</name>
    <dbReference type="NCBI Taxonomy" id="768671"/>
    <lineage>
        <taxon>Bacteria</taxon>
        <taxon>Pseudomonadati</taxon>
        <taxon>Pseudomonadota</taxon>
        <taxon>Gammaproteobacteria</taxon>
        <taxon>Chromatiales</taxon>
        <taxon>Chromatiaceae</taxon>
        <taxon>Thiocapsa</taxon>
    </lineage>
</organism>
<dbReference type="Gene3D" id="1.10.530.10">
    <property type="match status" value="1"/>
</dbReference>
<dbReference type="SUPFAM" id="SSF53955">
    <property type="entry name" value="Lysozyme-like"/>
    <property type="match status" value="1"/>
</dbReference>
<proteinExistence type="predicted"/>
<evidence type="ECO:0000259" key="2">
    <source>
        <dbReference type="Pfam" id="PF13406"/>
    </source>
</evidence>
<name>F9UGE1_9GAMM</name>
<dbReference type="GO" id="GO:0008933">
    <property type="term" value="F:peptidoglycan lytic transglycosylase activity"/>
    <property type="evidence" value="ECO:0007669"/>
    <property type="project" value="TreeGrafter"/>
</dbReference>
<dbReference type="Pfam" id="PF13406">
    <property type="entry name" value="SLT_2"/>
    <property type="match status" value="1"/>
</dbReference>
<dbReference type="PATRIC" id="fig|768671.3.peg.4216"/>
<dbReference type="GO" id="GO:0009253">
    <property type="term" value="P:peptidoglycan catabolic process"/>
    <property type="evidence" value="ECO:0007669"/>
    <property type="project" value="TreeGrafter"/>
</dbReference>
<feature type="domain" description="Transglycosylase SLT" evidence="2">
    <location>
        <begin position="53"/>
        <end position="344"/>
    </location>
</feature>
<feature type="active site" evidence="1">
    <location>
        <position position="146"/>
    </location>
</feature>
<dbReference type="InterPro" id="IPR023346">
    <property type="entry name" value="Lysozyme-like_dom_sf"/>
</dbReference>